<comment type="caution">
    <text evidence="1">The sequence shown here is derived from an EMBL/GenBank/DDBJ whole genome shotgun (WGS) entry which is preliminary data.</text>
</comment>
<keyword evidence="2" id="KW-1185">Reference proteome</keyword>
<accession>A0ACB8BJY2</accession>
<organism evidence="1 2">
    <name type="scientific">Leucogyrophana mollusca</name>
    <dbReference type="NCBI Taxonomy" id="85980"/>
    <lineage>
        <taxon>Eukaryota</taxon>
        <taxon>Fungi</taxon>
        <taxon>Dikarya</taxon>
        <taxon>Basidiomycota</taxon>
        <taxon>Agaricomycotina</taxon>
        <taxon>Agaricomycetes</taxon>
        <taxon>Agaricomycetidae</taxon>
        <taxon>Boletales</taxon>
        <taxon>Boletales incertae sedis</taxon>
        <taxon>Leucogyrophana</taxon>
    </lineage>
</organism>
<evidence type="ECO:0000313" key="2">
    <source>
        <dbReference type="Proteomes" id="UP000790709"/>
    </source>
</evidence>
<protein>
    <submittedName>
        <fullName evidence="1">Uncharacterized protein</fullName>
    </submittedName>
</protein>
<evidence type="ECO:0000313" key="1">
    <source>
        <dbReference type="EMBL" id="KAH7926196.1"/>
    </source>
</evidence>
<gene>
    <name evidence="1" type="ORF">BV22DRAFT_375416</name>
</gene>
<reference evidence="1" key="1">
    <citation type="journal article" date="2021" name="New Phytol.">
        <title>Evolutionary innovations through gain and loss of genes in the ectomycorrhizal Boletales.</title>
        <authorList>
            <person name="Wu G."/>
            <person name="Miyauchi S."/>
            <person name="Morin E."/>
            <person name="Kuo A."/>
            <person name="Drula E."/>
            <person name="Varga T."/>
            <person name="Kohler A."/>
            <person name="Feng B."/>
            <person name="Cao Y."/>
            <person name="Lipzen A."/>
            <person name="Daum C."/>
            <person name="Hundley H."/>
            <person name="Pangilinan J."/>
            <person name="Johnson J."/>
            <person name="Barry K."/>
            <person name="LaButti K."/>
            <person name="Ng V."/>
            <person name="Ahrendt S."/>
            <person name="Min B."/>
            <person name="Choi I.G."/>
            <person name="Park H."/>
            <person name="Plett J.M."/>
            <person name="Magnuson J."/>
            <person name="Spatafora J.W."/>
            <person name="Nagy L.G."/>
            <person name="Henrissat B."/>
            <person name="Grigoriev I.V."/>
            <person name="Yang Z.L."/>
            <person name="Xu J."/>
            <person name="Martin F.M."/>
        </authorList>
    </citation>
    <scope>NUCLEOTIDE SEQUENCE</scope>
    <source>
        <strain evidence="1">KUC20120723A-06</strain>
    </source>
</reference>
<proteinExistence type="predicted"/>
<name>A0ACB8BJY2_9AGAM</name>
<dbReference type="EMBL" id="MU266387">
    <property type="protein sequence ID" value="KAH7926196.1"/>
    <property type="molecule type" value="Genomic_DNA"/>
</dbReference>
<dbReference type="Proteomes" id="UP000790709">
    <property type="component" value="Unassembled WGS sequence"/>
</dbReference>
<sequence length="411" mass="39926">MRFSAATLFVTLPAIASLVAGFTVPGPGLVPRAKNGGKGGGGGGKGASSSAAASATDSSTATATSSAAASTSTSSGGGSGGDEQSSLTLDPAVIAKGFENDGQDVPAAGQVASLTSSNNFINFCATVNQPITNGQQITGGSCNPAPMGSIPSSSNMPSAKFTNPKNLDTIPPNQAFTVSLAIQGMQTGFFVNAEENYFAAPQQLNAQGQIQGHSHIVIEQLDSLTQTTPTDPTKFAFFKGLNDAAQNGVLTADVTSGLPEGTYKISTINTASNHQPLLVPIAQHGSLDDAVYFTVSNNGASGGGAGAGAGSSVNTSVGSGASASETSSAAGATGTSGKGNGGSDNSASTTSVASAASSTNSATDSVTDTATSAASTSTSTGGKGNGGGKGKGGGGRGGRRHFLSRTGNNLH</sequence>